<feature type="region of interest" description="Disordered" evidence="1">
    <location>
        <begin position="112"/>
        <end position="146"/>
    </location>
</feature>
<keyword evidence="3" id="KW-1185">Reference proteome</keyword>
<reference evidence="4" key="1">
    <citation type="submission" date="2016-06" db="UniProtKB">
        <authorList>
            <consortium name="WormBaseParasite"/>
        </authorList>
    </citation>
    <scope>IDENTIFICATION</scope>
</reference>
<evidence type="ECO:0000313" key="3">
    <source>
        <dbReference type="Proteomes" id="UP000275846"/>
    </source>
</evidence>
<proteinExistence type="predicted"/>
<dbReference type="Proteomes" id="UP000275846">
    <property type="component" value="Unassembled WGS sequence"/>
</dbReference>
<dbReference type="EMBL" id="UYSU01032389">
    <property type="protein sequence ID" value="VDL89347.1"/>
    <property type="molecule type" value="Genomic_DNA"/>
</dbReference>
<sequence length="186" mass="20615">MGPGHIFKFGEAEILARGDNRVRRELLESWFSGPPSINKRNGLPFPYSVEASAEQGNGSHGEDVTIPIHFHGSLNRDLILTGQLYCFFAQSLILDALSTEASLRKTTITEGFNRRSGSADDDDDDDDDDDNDDGDDDDDDDDDDANDDACFYLRPCLSLIQEAPLKPNKYLEVEICSTGPNGQRRI</sequence>
<gene>
    <name evidence="2" type="ORF">SSLN_LOCUS2962</name>
</gene>
<evidence type="ECO:0000313" key="4">
    <source>
        <dbReference type="WBParaSite" id="SSLN_0000306201-mRNA-1"/>
    </source>
</evidence>
<accession>A0A183SFG4</accession>
<dbReference type="AlphaFoldDB" id="A0A183SFG4"/>
<feature type="compositionally biased region" description="Acidic residues" evidence="1">
    <location>
        <begin position="119"/>
        <end position="146"/>
    </location>
</feature>
<evidence type="ECO:0000256" key="1">
    <source>
        <dbReference type="SAM" id="MobiDB-lite"/>
    </source>
</evidence>
<name>A0A183SFG4_SCHSO</name>
<organism evidence="4">
    <name type="scientific">Schistocephalus solidus</name>
    <name type="common">Tapeworm</name>
    <dbReference type="NCBI Taxonomy" id="70667"/>
    <lineage>
        <taxon>Eukaryota</taxon>
        <taxon>Metazoa</taxon>
        <taxon>Spiralia</taxon>
        <taxon>Lophotrochozoa</taxon>
        <taxon>Platyhelminthes</taxon>
        <taxon>Cestoda</taxon>
        <taxon>Eucestoda</taxon>
        <taxon>Diphyllobothriidea</taxon>
        <taxon>Diphyllobothriidae</taxon>
        <taxon>Schistocephalus</taxon>
    </lineage>
</organism>
<reference evidence="2 3" key="2">
    <citation type="submission" date="2018-11" db="EMBL/GenBank/DDBJ databases">
        <authorList>
            <consortium name="Pathogen Informatics"/>
        </authorList>
    </citation>
    <scope>NUCLEOTIDE SEQUENCE [LARGE SCALE GENOMIC DNA]</scope>
    <source>
        <strain evidence="2 3">NST_G2</strain>
    </source>
</reference>
<protein>
    <submittedName>
        <fullName evidence="2 4">Uncharacterized protein</fullName>
    </submittedName>
</protein>
<dbReference type="WBParaSite" id="SSLN_0000306201-mRNA-1">
    <property type="protein sequence ID" value="SSLN_0000306201-mRNA-1"/>
    <property type="gene ID" value="SSLN_0000306201"/>
</dbReference>
<evidence type="ECO:0000313" key="2">
    <source>
        <dbReference type="EMBL" id="VDL89347.1"/>
    </source>
</evidence>